<evidence type="ECO:0000256" key="2">
    <source>
        <dbReference type="ARBA" id="ARBA00023180"/>
    </source>
</evidence>
<comment type="caution">
    <text evidence="5">The sequence shown here is derived from an EMBL/GenBank/DDBJ whole genome shotgun (WGS) entry which is preliminary data.</text>
</comment>
<dbReference type="EMBL" id="CAJNOM010000074">
    <property type="protein sequence ID" value="CAF0986420.1"/>
    <property type="molecule type" value="Genomic_DNA"/>
</dbReference>
<keyword evidence="2" id="KW-0325">Glycoprotein</keyword>
<keyword evidence="3" id="KW-0812">Transmembrane</keyword>
<evidence type="ECO:0000256" key="3">
    <source>
        <dbReference type="SAM" id="Phobius"/>
    </source>
</evidence>
<evidence type="ECO:0000256" key="4">
    <source>
        <dbReference type="SAM" id="SignalP"/>
    </source>
</evidence>
<protein>
    <recommendedName>
        <fullName evidence="8">Protein quiver</fullName>
    </recommendedName>
</protein>
<keyword evidence="7" id="KW-1185">Reference proteome</keyword>
<proteinExistence type="predicted"/>
<dbReference type="GO" id="GO:0032222">
    <property type="term" value="P:regulation of synaptic transmission, cholinergic"/>
    <property type="evidence" value="ECO:0007669"/>
    <property type="project" value="InterPro"/>
</dbReference>
<keyword evidence="3" id="KW-0472">Membrane</keyword>
<feature type="chain" id="PRO_5036224423" description="Protein quiver" evidence="4">
    <location>
        <begin position="22"/>
        <end position="126"/>
    </location>
</feature>
<accession>A0A814FR81</accession>
<organism evidence="5 7">
    <name type="scientific">Adineta steineri</name>
    <dbReference type="NCBI Taxonomy" id="433720"/>
    <lineage>
        <taxon>Eukaryota</taxon>
        <taxon>Metazoa</taxon>
        <taxon>Spiralia</taxon>
        <taxon>Gnathifera</taxon>
        <taxon>Rotifera</taxon>
        <taxon>Eurotatoria</taxon>
        <taxon>Bdelloidea</taxon>
        <taxon>Adinetida</taxon>
        <taxon>Adinetidae</taxon>
        <taxon>Adineta</taxon>
    </lineage>
</organism>
<dbReference type="EMBL" id="CAJNOM010000090">
    <property type="protein sequence ID" value="CAF1024967.1"/>
    <property type="molecule type" value="Genomic_DNA"/>
</dbReference>
<dbReference type="InterPro" id="IPR050975">
    <property type="entry name" value="Sleep_regulator"/>
</dbReference>
<feature type="signal peptide" evidence="4">
    <location>
        <begin position="1"/>
        <end position="21"/>
    </location>
</feature>
<feature type="transmembrane region" description="Helical" evidence="3">
    <location>
        <begin position="106"/>
        <end position="125"/>
    </location>
</feature>
<dbReference type="Pfam" id="PF17064">
    <property type="entry name" value="QVR"/>
    <property type="match status" value="1"/>
</dbReference>
<reference evidence="5" key="1">
    <citation type="submission" date="2021-02" db="EMBL/GenBank/DDBJ databases">
        <authorList>
            <person name="Nowell W R."/>
        </authorList>
    </citation>
    <scope>NUCLEOTIDE SEQUENCE</scope>
</reference>
<keyword evidence="1 4" id="KW-0732">Signal</keyword>
<dbReference type="Proteomes" id="UP000663832">
    <property type="component" value="Unassembled WGS sequence"/>
</dbReference>
<sequence>MQLSVFTIVILCSICIKSVQSIECYGCTGDSNTHCNDPFDRENAGNISIFSISADDRCLKTKVNNDVTRFAIHADLCPAGDNGCSTKSNSEGEITMCCCNSDLCNGSSSFFSVVSVLILSIFGYIV</sequence>
<evidence type="ECO:0000256" key="1">
    <source>
        <dbReference type="ARBA" id="ARBA00022729"/>
    </source>
</evidence>
<keyword evidence="3" id="KW-1133">Transmembrane helix</keyword>
<dbReference type="OrthoDB" id="75169at2759"/>
<dbReference type="PANTHER" id="PTHR33562">
    <property type="entry name" value="ATILLA, ISOFORM B-RELATED-RELATED"/>
    <property type="match status" value="1"/>
</dbReference>
<evidence type="ECO:0000313" key="5">
    <source>
        <dbReference type="EMBL" id="CAF0986420.1"/>
    </source>
</evidence>
<name>A0A814FR81_9BILA</name>
<gene>
    <name evidence="5" type="ORF">QVE165_LOCUS14147</name>
    <name evidence="6" type="ORF">QVE165_LOCUS16214</name>
</gene>
<evidence type="ECO:0000313" key="6">
    <source>
        <dbReference type="EMBL" id="CAF1024967.1"/>
    </source>
</evidence>
<evidence type="ECO:0000313" key="7">
    <source>
        <dbReference type="Proteomes" id="UP000663832"/>
    </source>
</evidence>
<dbReference type="InterPro" id="IPR031424">
    <property type="entry name" value="QVR-like"/>
</dbReference>
<dbReference type="GO" id="GO:0030431">
    <property type="term" value="P:sleep"/>
    <property type="evidence" value="ECO:0007669"/>
    <property type="project" value="InterPro"/>
</dbReference>
<dbReference type="AlphaFoldDB" id="A0A814FR81"/>
<evidence type="ECO:0008006" key="8">
    <source>
        <dbReference type="Google" id="ProtNLM"/>
    </source>
</evidence>